<sequence>QKLVKLEQDIFLRDGKDPAFFVSWPPRQNNLYKNVIGSSKEELILYRDSLNKFLKGTDHEFEHFTDFLENTNLYNQQEKELILEEHDPFSRDSNDRTEYYNEIARVDFRGHKSKKFLEIEEKS</sequence>
<protein>
    <submittedName>
        <fullName evidence="1">Uncharacterized protein</fullName>
    </submittedName>
</protein>
<evidence type="ECO:0000313" key="2">
    <source>
        <dbReference type="Proteomes" id="UP001275471"/>
    </source>
</evidence>
<dbReference type="EMBL" id="JAWPFF010000011">
    <property type="protein sequence ID" value="MDW2908574.1"/>
    <property type="molecule type" value="Genomic_DNA"/>
</dbReference>
<comment type="caution">
    <text evidence="1">The sequence shown here is derived from an EMBL/GenBank/DDBJ whole genome shotgun (WGS) entry which is preliminary data.</text>
</comment>
<name>A0ABU4GUV9_9BACT</name>
<proteinExistence type="predicted"/>
<dbReference type="Proteomes" id="UP001275471">
    <property type="component" value="Unassembled WGS sequence"/>
</dbReference>
<keyword evidence="2" id="KW-1185">Reference proteome</keyword>
<reference evidence="1" key="1">
    <citation type="submission" date="2023-10" db="EMBL/GenBank/DDBJ databases">
        <title>Genome sequences of Mycoplasma ovipneumoniae isolated from goats.</title>
        <authorList>
            <person name="Spergser J."/>
        </authorList>
    </citation>
    <scope>NUCLEOTIDE SEQUENCE [LARGE SCALE GENOMIC DNA]</scope>
    <source>
        <strain evidence="1">1N</strain>
    </source>
</reference>
<evidence type="ECO:0000313" key="1">
    <source>
        <dbReference type="EMBL" id="MDW2908574.1"/>
    </source>
</evidence>
<feature type="non-terminal residue" evidence="1">
    <location>
        <position position="1"/>
    </location>
</feature>
<organism evidence="1 2">
    <name type="scientific">Mesomycoplasma ovipneumoniae</name>
    <dbReference type="NCBI Taxonomy" id="29562"/>
    <lineage>
        <taxon>Bacteria</taxon>
        <taxon>Bacillati</taxon>
        <taxon>Mycoplasmatota</taxon>
        <taxon>Mycoplasmoidales</taxon>
        <taxon>Metamycoplasmataceae</taxon>
        <taxon>Mesomycoplasma</taxon>
    </lineage>
</organism>
<gene>
    <name evidence="1" type="ORF">R7V75_02445</name>
</gene>
<accession>A0ABU4GUV9</accession>